<evidence type="ECO:0000259" key="2">
    <source>
        <dbReference type="Pfam" id="PF12729"/>
    </source>
</evidence>
<feature type="domain" description="Chemotaxis methyl-accepting receptor HlyB-like 4HB MCP" evidence="2">
    <location>
        <begin position="7"/>
        <end position="109"/>
    </location>
</feature>
<name>E3ZN70_LISSE</name>
<dbReference type="HOGENOM" id="CLU_2189499_0_0_9"/>
<proteinExistence type="predicted"/>
<keyword evidence="1" id="KW-1133">Transmembrane helix</keyword>
<dbReference type="Proteomes" id="UP000004302">
    <property type="component" value="Chromosome"/>
</dbReference>
<comment type="caution">
    <text evidence="3">The sequence shown here is derived from an EMBL/GenBank/DDBJ whole genome shotgun (WGS) entry which is preliminary data.</text>
</comment>
<organism evidence="3">
    <name type="scientific">Listeria seeligeri FSL N1-067</name>
    <dbReference type="NCBI Taxonomy" id="702453"/>
    <lineage>
        <taxon>Bacteria</taxon>
        <taxon>Bacillati</taxon>
        <taxon>Bacillota</taxon>
        <taxon>Bacilli</taxon>
        <taxon>Bacillales</taxon>
        <taxon>Listeriaceae</taxon>
        <taxon>Listeria</taxon>
    </lineage>
</organism>
<evidence type="ECO:0000313" key="3">
    <source>
        <dbReference type="EMBL" id="EFS00928.1"/>
    </source>
</evidence>
<dbReference type="AlphaFoldDB" id="E3ZN70"/>
<keyword evidence="1" id="KW-0812">Transmembrane</keyword>
<feature type="non-terminal residue" evidence="3">
    <location>
        <position position="109"/>
    </location>
</feature>
<gene>
    <name evidence="3" type="ORF">NT03LS_0895</name>
</gene>
<dbReference type="InterPro" id="IPR024478">
    <property type="entry name" value="HlyB_4HB_MCP"/>
</dbReference>
<keyword evidence="1" id="KW-0472">Membrane</keyword>
<dbReference type="Pfam" id="PF12729">
    <property type="entry name" value="4HB_MCP_1"/>
    <property type="match status" value="1"/>
</dbReference>
<dbReference type="EMBL" id="ADXJ01000400">
    <property type="protein sequence ID" value="EFS00928.1"/>
    <property type="molecule type" value="Genomic_DNA"/>
</dbReference>
<accession>E3ZN70</accession>
<protein>
    <submittedName>
        <fullName evidence="3">Methyl-accepting chemotaxis protein, putative</fullName>
    </submittedName>
</protein>
<evidence type="ECO:0000256" key="1">
    <source>
        <dbReference type="SAM" id="Phobius"/>
    </source>
</evidence>
<feature type="transmembrane region" description="Helical" evidence="1">
    <location>
        <begin position="12"/>
        <end position="35"/>
    </location>
</feature>
<reference evidence="3" key="1">
    <citation type="journal article" date="2010" name="Microbiol. Resour. Announc.">
        <title>Comparative genomics of the bacterial genus Listeria: Genome evolution is characterized by limited gene acquisition and limited gene loss.</title>
        <authorList>
            <person name="den Bakker H.C."/>
            <person name="Cummings C.A."/>
            <person name="Ferreira V."/>
            <person name="Vatta P."/>
            <person name="Orsi R.H."/>
            <person name="Degoricija L."/>
            <person name="Barker M."/>
            <person name="Petrauskene O."/>
            <person name="Furtado M.R."/>
            <person name="Wiedmann M."/>
        </authorList>
    </citation>
    <scope>NUCLEOTIDE SEQUENCE [LARGE SCALE GENOMIC DNA]</scope>
    <source>
        <strain evidence="3">FSL N1-067</strain>
    </source>
</reference>
<sequence>MNLIKNRKLKTKLSINIVITTIMLIGLGATSFLGFRHVADLSDNMVDNNVAPMREIATIQTNMAQINIDILTMFDTINGKATLIKDIDSLYAANDEALHAFKKANLTAE</sequence>
<dbReference type="RefSeq" id="WP_003746163.1">
    <property type="nucleotide sequence ID" value="NZ_CM001051.1"/>
</dbReference>